<reference evidence="2" key="1">
    <citation type="submission" date="2019-12" db="EMBL/GenBank/DDBJ databases">
        <title>An insight into the sialome of adult female Ixodes ricinus ticks feeding for 6 days.</title>
        <authorList>
            <person name="Perner J."/>
            <person name="Ribeiro J.M.C."/>
        </authorList>
    </citation>
    <scope>NUCLEOTIDE SEQUENCE</scope>
    <source>
        <strain evidence="2">Semi-engorged</strain>
        <tissue evidence="2">Salivary glands</tissue>
    </source>
</reference>
<keyword evidence="1" id="KW-0812">Transmembrane</keyword>
<keyword evidence="1" id="KW-0472">Membrane</keyword>
<feature type="transmembrane region" description="Helical" evidence="1">
    <location>
        <begin position="20"/>
        <end position="42"/>
    </location>
</feature>
<evidence type="ECO:0000313" key="2">
    <source>
        <dbReference type="EMBL" id="MXU84187.1"/>
    </source>
</evidence>
<keyword evidence="1" id="KW-1133">Transmembrane helix</keyword>
<dbReference type="AlphaFoldDB" id="A0A6B0U4L4"/>
<accession>A0A6B0U4L4</accession>
<proteinExistence type="predicted"/>
<evidence type="ECO:0000256" key="1">
    <source>
        <dbReference type="SAM" id="Phobius"/>
    </source>
</evidence>
<dbReference type="EMBL" id="GIFC01002104">
    <property type="protein sequence ID" value="MXU84187.1"/>
    <property type="molecule type" value="Transcribed_RNA"/>
</dbReference>
<name>A0A6B0U4L4_IXORI</name>
<sequence>MSLALKPFTASLHTGLRTMALVVLLSVLSSMDIAAAFFSGSSNDVSERLRRRLFWTTVQELSSISSAKGAASVLLGLAF</sequence>
<protein>
    <submittedName>
        <fullName evidence="2">Uncharacterized protein</fullName>
    </submittedName>
</protein>
<organism evidence="2">
    <name type="scientific">Ixodes ricinus</name>
    <name type="common">Common tick</name>
    <name type="synonym">Acarus ricinus</name>
    <dbReference type="NCBI Taxonomy" id="34613"/>
    <lineage>
        <taxon>Eukaryota</taxon>
        <taxon>Metazoa</taxon>
        <taxon>Ecdysozoa</taxon>
        <taxon>Arthropoda</taxon>
        <taxon>Chelicerata</taxon>
        <taxon>Arachnida</taxon>
        <taxon>Acari</taxon>
        <taxon>Parasitiformes</taxon>
        <taxon>Ixodida</taxon>
        <taxon>Ixodoidea</taxon>
        <taxon>Ixodidae</taxon>
        <taxon>Ixodinae</taxon>
        <taxon>Ixodes</taxon>
    </lineage>
</organism>